<reference evidence="1 2" key="1">
    <citation type="submission" date="2017-02" db="EMBL/GenBank/DDBJ databases">
        <title>Trade-off between light-utilization and light-protection in marine flavobacteria.</title>
        <authorList>
            <person name="Kumagai Y."/>
            <person name="Yoshizawa S."/>
            <person name="Kogure K."/>
            <person name="Iwasaki W."/>
        </authorList>
    </citation>
    <scope>NUCLEOTIDE SEQUENCE [LARGE SCALE GENOMIC DNA]</scope>
    <source>
        <strain evidence="1 2">KCTC 23670</strain>
    </source>
</reference>
<protein>
    <recommendedName>
        <fullName evidence="3">Apea-like HEPN domain-containing protein</fullName>
    </recommendedName>
</protein>
<sequence length="335" mass="38770">NKQKTNSENLINIMNKVKCKLIVGLHDIEIDNNIDLKKGIELDTNVFLTNNKKVIEELIPEKIIPGMGLSEYNNLLSLNAIVYTIVEIPEKAFNERTILINFLDLNAILCQAFWLIKDNSVRMELGHLIYEKGNRLGLHSNYLSSMYTTQLGKQIPKKFNINELQTLGRFQKFLFDTLKNKTEQTYTSLVKEHNRVQRAFLFIQSARCADDIGIKVAELCTAFECLFSVSTSELKHRLSEIISITIGKDKTEKLIIYKHIQKAYDLRSAVVHGDSIPSRYSKMEFQLLKETVNNCDNYLRLVFNKFISDEELFSVFTENSKDELQSYFLNLIFED</sequence>
<organism evidence="1 2">
    <name type="scientific">Polaribacter sejongensis</name>
    <dbReference type="NCBI Taxonomy" id="985043"/>
    <lineage>
        <taxon>Bacteria</taxon>
        <taxon>Pseudomonadati</taxon>
        <taxon>Bacteroidota</taxon>
        <taxon>Flavobacteriia</taxon>
        <taxon>Flavobacteriales</taxon>
        <taxon>Flavobacteriaceae</taxon>
    </lineage>
</organism>
<gene>
    <name evidence="1" type="ORF">BTO15_00025</name>
</gene>
<feature type="non-terminal residue" evidence="1">
    <location>
        <position position="1"/>
    </location>
</feature>
<dbReference type="RefSeq" id="WP_208889893.1">
    <property type="nucleotide sequence ID" value="NZ_CP019336.1"/>
</dbReference>
<name>A0ABN5F0Q7_9FLAO</name>
<evidence type="ECO:0000313" key="2">
    <source>
        <dbReference type="Proteomes" id="UP000232721"/>
    </source>
</evidence>
<evidence type="ECO:0000313" key="1">
    <source>
        <dbReference type="EMBL" id="AUC20597.1"/>
    </source>
</evidence>
<evidence type="ECO:0008006" key="3">
    <source>
        <dbReference type="Google" id="ProtNLM"/>
    </source>
</evidence>
<dbReference type="EMBL" id="CP019336">
    <property type="protein sequence ID" value="AUC20597.1"/>
    <property type="molecule type" value="Genomic_DNA"/>
</dbReference>
<dbReference type="Proteomes" id="UP000232721">
    <property type="component" value="Chromosome"/>
</dbReference>
<keyword evidence="2" id="KW-1185">Reference proteome</keyword>
<accession>A0ABN5F0Q7</accession>
<proteinExistence type="predicted"/>